<keyword evidence="7 9" id="KW-0472">Membrane</keyword>
<reference evidence="11 14" key="2">
    <citation type="submission" date="2016-01" db="EMBL/GenBank/DDBJ databases">
        <authorList>
            <person name="Varghese N."/>
        </authorList>
    </citation>
    <scope>NUCLEOTIDE SEQUENCE [LARGE SCALE GENOMIC DNA]</scope>
    <source>
        <strain evidence="11 14">HL-91</strain>
    </source>
</reference>
<dbReference type="Pfam" id="PF04290">
    <property type="entry name" value="DctQ"/>
    <property type="match status" value="1"/>
</dbReference>
<evidence type="ECO:0000256" key="6">
    <source>
        <dbReference type="ARBA" id="ARBA00022989"/>
    </source>
</evidence>
<feature type="transmembrane region" description="Helical" evidence="9">
    <location>
        <begin position="126"/>
        <end position="144"/>
    </location>
</feature>
<evidence type="ECO:0000313" key="12">
    <source>
        <dbReference type="EMBL" id="KPP94540.1"/>
    </source>
</evidence>
<evidence type="ECO:0000256" key="8">
    <source>
        <dbReference type="ARBA" id="ARBA00038436"/>
    </source>
</evidence>
<dbReference type="Proteomes" id="UP000182045">
    <property type="component" value="Unassembled WGS sequence"/>
</dbReference>
<dbReference type="OrthoDB" id="9814265at2"/>
<evidence type="ECO:0000256" key="4">
    <source>
        <dbReference type="ARBA" id="ARBA00022519"/>
    </source>
</evidence>
<evidence type="ECO:0000259" key="10">
    <source>
        <dbReference type="Pfam" id="PF04290"/>
    </source>
</evidence>
<comment type="subunit">
    <text evidence="9">The complex comprises the extracytoplasmic solute receptor protein and the two transmembrane proteins.</text>
</comment>
<dbReference type="GO" id="GO:0005886">
    <property type="term" value="C:plasma membrane"/>
    <property type="evidence" value="ECO:0007669"/>
    <property type="project" value="UniProtKB-SubCell"/>
</dbReference>
<dbReference type="EMBL" id="LJSG01000005">
    <property type="protein sequence ID" value="KPP94540.1"/>
    <property type="molecule type" value="Genomic_DNA"/>
</dbReference>
<proteinExistence type="inferred from homology"/>
<keyword evidence="2 9" id="KW-0813">Transport</keyword>
<reference evidence="12 13" key="1">
    <citation type="submission" date="2015-09" db="EMBL/GenBank/DDBJ databases">
        <title>Identification and resolution of microdiversity through metagenomic sequencing of parallel consortia.</title>
        <authorList>
            <person name="Nelson W.C."/>
            <person name="Romine M.F."/>
            <person name="Lindemann S.R."/>
        </authorList>
    </citation>
    <scope>NUCLEOTIDE SEQUENCE [LARGE SCALE GENOMIC DNA]</scope>
    <source>
        <strain evidence="12">HL-91</strain>
    </source>
</reference>
<dbReference type="GO" id="GO:0022857">
    <property type="term" value="F:transmembrane transporter activity"/>
    <property type="evidence" value="ECO:0007669"/>
    <property type="project" value="UniProtKB-UniRule"/>
</dbReference>
<dbReference type="STRING" id="1666912.Ga0058931_2837"/>
<accession>A0A0P8AJA8</accession>
<feature type="domain" description="Tripartite ATP-independent periplasmic transporters DctQ component" evidence="10">
    <location>
        <begin position="22"/>
        <end position="151"/>
    </location>
</feature>
<dbReference type="PANTHER" id="PTHR35011">
    <property type="entry name" value="2,3-DIKETO-L-GULONATE TRAP TRANSPORTER SMALL PERMEASE PROTEIN YIAM"/>
    <property type="match status" value="1"/>
</dbReference>
<evidence type="ECO:0000256" key="3">
    <source>
        <dbReference type="ARBA" id="ARBA00022475"/>
    </source>
</evidence>
<protein>
    <recommendedName>
        <fullName evidence="9">TRAP transporter small permease protein</fullName>
    </recommendedName>
</protein>
<keyword evidence="6 9" id="KW-1133">Transmembrane helix</keyword>
<evidence type="ECO:0000256" key="1">
    <source>
        <dbReference type="ARBA" id="ARBA00004429"/>
    </source>
</evidence>
<evidence type="ECO:0000256" key="7">
    <source>
        <dbReference type="ARBA" id="ARBA00023136"/>
    </source>
</evidence>
<comment type="subcellular location">
    <subcellularLocation>
        <location evidence="1 9">Cell inner membrane</location>
        <topology evidence="1 9">Multi-pass membrane protein</topology>
    </subcellularLocation>
</comment>
<evidence type="ECO:0000256" key="9">
    <source>
        <dbReference type="RuleBase" id="RU369079"/>
    </source>
</evidence>
<feature type="transmembrane region" description="Helical" evidence="9">
    <location>
        <begin position="83"/>
        <end position="106"/>
    </location>
</feature>
<gene>
    <name evidence="11" type="ORF">Ga0058931_2837</name>
    <name evidence="12" type="ORF">HLUCCA05_12020</name>
</gene>
<feature type="transmembrane region" description="Helical" evidence="9">
    <location>
        <begin position="45"/>
        <end position="62"/>
    </location>
</feature>
<evidence type="ECO:0000256" key="5">
    <source>
        <dbReference type="ARBA" id="ARBA00022692"/>
    </source>
</evidence>
<evidence type="ECO:0000313" key="14">
    <source>
        <dbReference type="Proteomes" id="UP000182045"/>
    </source>
</evidence>
<comment type="similarity">
    <text evidence="8 9">Belongs to the TRAP transporter small permease family.</text>
</comment>
<evidence type="ECO:0000256" key="2">
    <source>
        <dbReference type="ARBA" id="ARBA00022448"/>
    </source>
</evidence>
<dbReference type="EMBL" id="FBYC01000004">
    <property type="protein sequence ID" value="CUX83199.1"/>
    <property type="molecule type" value="Genomic_DNA"/>
</dbReference>
<keyword evidence="4 9" id="KW-0997">Cell inner membrane</keyword>
<organism evidence="12 13">
    <name type="scientific">Roseibaca calidilacus</name>
    <dbReference type="NCBI Taxonomy" id="1666912"/>
    <lineage>
        <taxon>Bacteria</taxon>
        <taxon>Pseudomonadati</taxon>
        <taxon>Pseudomonadota</taxon>
        <taxon>Alphaproteobacteria</taxon>
        <taxon>Rhodobacterales</taxon>
        <taxon>Paracoccaceae</taxon>
        <taxon>Roseinatronobacter</taxon>
    </lineage>
</organism>
<sequence>MLRALDRNAERWALLFFYILLVTTMVVEVIRREVLSYSSIWGEELVRYSFIYLVWIGASAAIKDRAHIRIDVIFHALPHRAQTLLYLLGDLIMLAVAVAVVIWSWHAVDTSMRFGSVTDGLRVSKVYFLLAVPIGFSMVTARLLQSIWRDIGTLRRDEPPFTGEKLFD</sequence>
<comment type="caution">
    <text evidence="12">The sequence shown here is derived from an EMBL/GenBank/DDBJ whole genome shotgun (WGS) entry which is preliminary data.</text>
</comment>
<comment type="function">
    <text evidence="9">Part of the tripartite ATP-independent periplasmic (TRAP) transport system.</text>
</comment>
<feature type="transmembrane region" description="Helical" evidence="9">
    <location>
        <begin position="12"/>
        <end position="30"/>
    </location>
</feature>
<dbReference type="GO" id="GO:0015740">
    <property type="term" value="P:C4-dicarboxylate transport"/>
    <property type="evidence" value="ECO:0007669"/>
    <property type="project" value="TreeGrafter"/>
</dbReference>
<dbReference type="AlphaFoldDB" id="A0A0P8AJA8"/>
<dbReference type="Proteomes" id="UP000050413">
    <property type="component" value="Unassembled WGS sequence"/>
</dbReference>
<dbReference type="PANTHER" id="PTHR35011:SF2">
    <property type="entry name" value="2,3-DIKETO-L-GULONATE TRAP TRANSPORTER SMALL PERMEASE PROTEIN YIAM"/>
    <property type="match status" value="1"/>
</dbReference>
<dbReference type="InterPro" id="IPR007387">
    <property type="entry name" value="TRAP_DctQ"/>
</dbReference>
<name>A0A0P8AJA8_9RHOB</name>
<evidence type="ECO:0000313" key="13">
    <source>
        <dbReference type="Proteomes" id="UP000050413"/>
    </source>
</evidence>
<keyword evidence="14" id="KW-1185">Reference proteome</keyword>
<dbReference type="InterPro" id="IPR055348">
    <property type="entry name" value="DctQ"/>
</dbReference>
<dbReference type="RefSeq" id="WP_072246893.1">
    <property type="nucleotide sequence ID" value="NZ_FBYC01000004.1"/>
</dbReference>
<keyword evidence="3" id="KW-1003">Cell membrane</keyword>
<evidence type="ECO:0000313" key="11">
    <source>
        <dbReference type="EMBL" id="CUX83199.1"/>
    </source>
</evidence>
<keyword evidence="5 9" id="KW-0812">Transmembrane</keyword>